<dbReference type="Gene3D" id="3.30.730.10">
    <property type="entry name" value="AP2/ERF domain"/>
    <property type="match status" value="1"/>
</dbReference>
<evidence type="ECO:0000256" key="3">
    <source>
        <dbReference type="ARBA" id="ARBA00023125"/>
    </source>
</evidence>
<dbReference type="InterPro" id="IPR051032">
    <property type="entry name" value="AP2/ERF_TF_ERF_subfamily"/>
</dbReference>
<evidence type="ECO:0000256" key="1">
    <source>
        <dbReference type="ARBA" id="ARBA00004123"/>
    </source>
</evidence>
<dbReference type="SMART" id="SM00380">
    <property type="entry name" value="AP2"/>
    <property type="match status" value="1"/>
</dbReference>
<dbReference type="GO" id="GO:0005634">
    <property type="term" value="C:nucleus"/>
    <property type="evidence" value="ECO:0007669"/>
    <property type="project" value="UniProtKB-SubCell"/>
</dbReference>
<dbReference type="PRINTS" id="PR00367">
    <property type="entry name" value="ETHRSPELEMNT"/>
</dbReference>
<dbReference type="InterPro" id="IPR016177">
    <property type="entry name" value="DNA-bd_dom_sf"/>
</dbReference>
<evidence type="ECO:0000256" key="6">
    <source>
        <dbReference type="ARBA" id="ARBA00023242"/>
    </source>
</evidence>
<evidence type="ECO:0000259" key="8">
    <source>
        <dbReference type="PROSITE" id="PS51032"/>
    </source>
</evidence>
<dbReference type="CDD" id="cd00018">
    <property type="entry name" value="AP2"/>
    <property type="match status" value="1"/>
</dbReference>
<dbReference type="PROSITE" id="PS51032">
    <property type="entry name" value="AP2_ERF"/>
    <property type="match status" value="1"/>
</dbReference>
<dbReference type="Pfam" id="PF00847">
    <property type="entry name" value="AP2"/>
    <property type="match status" value="1"/>
</dbReference>
<gene>
    <name evidence="9" type="ORF">KFK09_024383</name>
</gene>
<keyword evidence="4" id="KW-0010">Activator</keyword>
<keyword evidence="2" id="KW-0805">Transcription regulation</keyword>
<evidence type="ECO:0000256" key="5">
    <source>
        <dbReference type="ARBA" id="ARBA00023163"/>
    </source>
</evidence>
<accession>A0A8T3ADV1</accession>
<dbReference type="GO" id="GO:0003677">
    <property type="term" value="F:DNA binding"/>
    <property type="evidence" value="ECO:0007669"/>
    <property type="project" value="UniProtKB-KW"/>
</dbReference>
<keyword evidence="5" id="KW-0804">Transcription</keyword>
<dbReference type="SUPFAM" id="SSF54171">
    <property type="entry name" value="DNA-binding domain"/>
    <property type="match status" value="1"/>
</dbReference>
<dbReference type="AlphaFoldDB" id="A0A8T3ADV1"/>
<comment type="subcellular location">
    <subcellularLocation>
        <location evidence="1">Nucleus</location>
    </subcellularLocation>
</comment>
<dbReference type="OrthoDB" id="1849108at2759"/>
<reference evidence="9" key="1">
    <citation type="journal article" date="2022" name="Front. Genet.">
        <title>Chromosome-Scale Assembly of the Dendrobium nobile Genome Provides Insights Into the Molecular Mechanism of the Biosynthesis of the Medicinal Active Ingredient of Dendrobium.</title>
        <authorList>
            <person name="Xu Q."/>
            <person name="Niu S.-C."/>
            <person name="Li K.-L."/>
            <person name="Zheng P.-J."/>
            <person name="Zhang X.-J."/>
            <person name="Jia Y."/>
            <person name="Liu Y."/>
            <person name="Niu Y.-X."/>
            <person name="Yu L.-H."/>
            <person name="Chen D.-F."/>
            <person name="Zhang G.-Q."/>
        </authorList>
    </citation>
    <scope>NUCLEOTIDE SEQUENCE</scope>
    <source>
        <tissue evidence="9">Leaf</tissue>
    </source>
</reference>
<dbReference type="SMR" id="A0A8T3ADV1"/>
<keyword evidence="3" id="KW-0238">DNA-binding</keyword>
<evidence type="ECO:0000256" key="4">
    <source>
        <dbReference type="ARBA" id="ARBA00023159"/>
    </source>
</evidence>
<dbReference type="InterPro" id="IPR001471">
    <property type="entry name" value="AP2/ERF_dom"/>
</dbReference>
<evidence type="ECO:0000313" key="10">
    <source>
        <dbReference type="Proteomes" id="UP000829196"/>
    </source>
</evidence>
<proteinExistence type="inferred from homology"/>
<comment type="caution">
    <text evidence="9">The sequence shown here is derived from an EMBL/GenBank/DDBJ whole genome shotgun (WGS) entry which is preliminary data.</text>
</comment>
<dbReference type="Proteomes" id="UP000829196">
    <property type="component" value="Unassembled WGS sequence"/>
</dbReference>
<dbReference type="PANTHER" id="PTHR31985:SF45">
    <property type="entry name" value="ETHYLENE-RESPONSIVE TRANSCRIPTION FACTOR ERF020"/>
    <property type="match status" value="1"/>
</dbReference>
<dbReference type="EMBL" id="JAGYWB010000017">
    <property type="protein sequence ID" value="KAI0494251.1"/>
    <property type="molecule type" value="Genomic_DNA"/>
</dbReference>
<comment type="similarity">
    <text evidence="7">Belongs to the AP2/ERF transcription factor family. ERF subfamily.</text>
</comment>
<sequence>MSSSNGNIPGDDRNYRGVRCRKQGKWVSEIRVPGSRDRLWLGTYRSPEAAAVAHDTAFFLLRGPSSSKGLNFPDRAANMQWVSLSPRSVQRVASESGMDFDAKLIGQSSQIYEREESSNGDGFGPFGDGSLNYDGYEDISVDDMEILM</sequence>
<dbReference type="PANTHER" id="PTHR31985">
    <property type="entry name" value="ETHYLENE-RESPONSIVE TRANSCRIPTION FACTOR ERF042-RELATED"/>
    <property type="match status" value="1"/>
</dbReference>
<organism evidence="9 10">
    <name type="scientific">Dendrobium nobile</name>
    <name type="common">Orchid</name>
    <dbReference type="NCBI Taxonomy" id="94219"/>
    <lineage>
        <taxon>Eukaryota</taxon>
        <taxon>Viridiplantae</taxon>
        <taxon>Streptophyta</taxon>
        <taxon>Embryophyta</taxon>
        <taxon>Tracheophyta</taxon>
        <taxon>Spermatophyta</taxon>
        <taxon>Magnoliopsida</taxon>
        <taxon>Liliopsida</taxon>
        <taxon>Asparagales</taxon>
        <taxon>Orchidaceae</taxon>
        <taxon>Epidendroideae</taxon>
        <taxon>Malaxideae</taxon>
        <taxon>Dendrobiinae</taxon>
        <taxon>Dendrobium</taxon>
    </lineage>
</organism>
<evidence type="ECO:0000313" key="9">
    <source>
        <dbReference type="EMBL" id="KAI0494251.1"/>
    </source>
</evidence>
<evidence type="ECO:0000256" key="2">
    <source>
        <dbReference type="ARBA" id="ARBA00023015"/>
    </source>
</evidence>
<keyword evidence="10" id="KW-1185">Reference proteome</keyword>
<feature type="domain" description="AP2/ERF" evidence="8">
    <location>
        <begin position="14"/>
        <end position="73"/>
    </location>
</feature>
<dbReference type="InterPro" id="IPR036955">
    <property type="entry name" value="AP2/ERF_dom_sf"/>
</dbReference>
<keyword evidence="6" id="KW-0539">Nucleus</keyword>
<protein>
    <recommendedName>
        <fullName evidence="8">AP2/ERF domain-containing protein</fullName>
    </recommendedName>
</protein>
<dbReference type="GO" id="GO:0003700">
    <property type="term" value="F:DNA-binding transcription factor activity"/>
    <property type="evidence" value="ECO:0007669"/>
    <property type="project" value="InterPro"/>
</dbReference>
<name>A0A8T3ADV1_DENNO</name>
<evidence type="ECO:0000256" key="7">
    <source>
        <dbReference type="ARBA" id="ARBA00024343"/>
    </source>
</evidence>